<dbReference type="EMBL" id="JAAGOX010000022">
    <property type="protein sequence ID" value="NDW46202.1"/>
    <property type="molecule type" value="Genomic_DNA"/>
</dbReference>
<keyword evidence="3 4" id="KW-0408">Iron</keyword>
<evidence type="ECO:0000256" key="1">
    <source>
        <dbReference type="ARBA" id="ARBA00022617"/>
    </source>
</evidence>
<evidence type="ECO:0000256" key="2">
    <source>
        <dbReference type="ARBA" id="ARBA00022723"/>
    </source>
</evidence>
<name>A0A6B2NQ21_9RHOB</name>
<dbReference type="InterPro" id="IPR036909">
    <property type="entry name" value="Cyt_c-like_dom_sf"/>
</dbReference>
<gene>
    <name evidence="6" type="ORF">G0P99_14635</name>
</gene>
<dbReference type="Gene3D" id="1.10.760.10">
    <property type="entry name" value="Cytochrome c-like domain"/>
    <property type="match status" value="1"/>
</dbReference>
<keyword evidence="1 4" id="KW-0349">Heme</keyword>
<feature type="domain" description="Cytochrome c" evidence="5">
    <location>
        <begin position="57"/>
        <end position="143"/>
    </location>
</feature>
<dbReference type="SUPFAM" id="SSF46626">
    <property type="entry name" value="Cytochrome c"/>
    <property type="match status" value="1"/>
</dbReference>
<evidence type="ECO:0000259" key="5">
    <source>
        <dbReference type="PROSITE" id="PS51007"/>
    </source>
</evidence>
<comment type="caution">
    <text evidence="6">The sequence shown here is derived from an EMBL/GenBank/DDBJ whole genome shotgun (WGS) entry which is preliminary data.</text>
</comment>
<protein>
    <submittedName>
        <fullName evidence="6">Cytochrome c</fullName>
    </submittedName>
</protein>
<evidence type="ECO:0000256" key="4">
    <source>
        <dbReference type="PROSITE-ProRule" id="PRU00433"/>
    </source>
</evidence>
<dbReference type="GO" id="GO:0046872">
    <property type="term" value="F:metal ion binding"/>
    <property type="evidence" value="ECO:0007669"/>
    <property type="project" value="UniProtKB-KW"/>
</dbReference>
<dbReference type="PROSITE" id="PS51007">
    <property type="entry name" value="CYTC"/>
    <property type="match status" value="1"/>
</dbReference>
<organism evidence="6">
    <name type="scientific">Ruegeria sp. PrR005</name>
    <dbReference type="NCBI Taxonomy" id="2706882"/>
    <lineage>
        <taxon>Bacteria</taxon>
        <taxon>Pseudomonadati</taxon>
        <taxon>Pseudomonadota</taxon>
        <taxon>Alphaproteobacteria</taxon>
        <taxon>Rhodobacterales</taxon>
        <taxon>Roseobacteraceae</taxon>
        <taxon>Ruegeria</taxon>
    </lineage>
</organism>
<dbReference type="InterPro" id="IPR009056">
    <property type="entry name" value="Cyt_c-like_dom"/>
</dbReference>
<accession>A0A6B2NQ21</accession>
<dbReference type="GO" id="GO:0020037">
    <property type="term" value="F:heme binding"/>
    <property type="evidence" value="ECO:0007669"/>
    <property type="project" value="InterPro"/>
</dbReference>
<proteinExistence type="predicted"/>
<sequence length="149" mass="15991">MSAQERLVKRAALFFVALAVLAGAYAFWFRPQGQDDAAAPAAGAALAAVNLPDSLSENGRIGERLFQAKCVICHGENAAGRQGVAPPLIHKIYEPSHHADEAFHRAVTLGVQAHHWPFGDMPPVEGLSRGDVTMIVAYVREIQAVNGIR</sequence>
<evidence type="ECO:0000256" key="3">
    <source>
        <dbReference type="ARBA" id="ARBA00023004"/>
    </source>
</evidence>
<dbReference type="GO" id="GO:0009055">
    <property type="term" value="F:electron transfer activity"/>
    <property type="evidence" value="ECO:0007669"/>
    <property type="project" value="InterPro"/>
</dbReference>
<dbReference type="Pfam" id="PF00034">
    <property type="entry name" value="Cytochrom_C"/>
    <property type="match status" value="1"/>
</dbReference>
<reference evidence="6" key="1">
    <citation type="submission" date="2020-02" db="EMBL/GenBank/DDBJ databases">
        <title>Delineation of the pyrene-degrading pathway in Roseobacter clade bacteria by genomic analysis.</title>
        <authorList>
            <person name="Zhou H."/>
            <person name="Wang H."/>
        </authorList>
    </citation>
    <scope>NUCLEOTIDE SEQUENCE</scope>
    <source>
        <strain evidence="6">PrR005</strain>
    </source>
</reference>
<evidence type="ECO:0000313" key="6">
    <source>
        <dbReference type="EMBL" id="NDW46202.1"/>
    </source>
</evidence>
<dbReference type="AlphaFoldDB" id="A0A6B2NQ21"/>
<keyword evidence="2 4" id="KW-0479">Metal-binding</keyword>